<gene>
    <name evidence="1" type="ORF">HUJ06_027065</name>
</gene>
<protein>
    <submittedName>
        <fullName evidence="1">Uncharacterized protein</fullName>
    </submittedName>
</protein>
<reference evidence="1 2" key="1">
    <citation type="journal article" date="2020" name="Mol. Biol. Evol.">
        <title>Distinct Expression and Methylation Patterns for Genes with Different Fates following a Single Whole-Genome Duplication in Flowering Plants.</title>
        <authorList>
            <person name="Shi T."/>
            <person name="Rahmani R.S."/>
            <person name="Gugger P.F."/>
            <person name="Wang M."/>
            <person name="Li H."/>
            <person name="Zhang Y."/>
            <person name="Li Z."/>
            <person name="Wang Q."/>
            <person name="Van de Peer Y."/>
            <person name="Marchal K."/>
            <person name="Chen J."/>
        </authorList>
    </citation>
    <scope>NUCLEOTIDE SEQUENCE [LARGE SCALE GENOMIC DNA]</scope>
    <source>
        <tissue evidence="1">Leaf</tissue>
    </source>
</reference>
<name>A0A822Y241_NELNU</name>
<comment type="caution">
    <text evidence="1">The sequence shown here is derived from an EMBL/GenBank/DDBJ whole genome shotgun (WGS) entry which is preliminary data.</text>
</comment>
<sequence length="72" mass="8372">MKPGEKRSEHFAEASCLFFFKPPIRSLKASFLLNARASIQCILFDTVRYTEHQPNLDDKKKTTSNYINNLYS</sequence>
<dbReference type="Proteomes" id="UP000607653">
    <property type="component" value="Unassembled WGS sequence"/>
</dbReference>
<proteinExistence type="predicted"/>
<evidence type="ECO:0000313" key="1">
    <source>
        <dbReference type="EMBL" id="DAD25601.1"/>
    </source>
</evidence>
<dbReference type="AlphaFoldDB" id="A0A822Y241"/>
<keyword evidence="2" id="KW-1185">Reference proteome</keyword>
<evidence type="ECO:0000313" key="2">
    <source>
        <dbReference type="Proteomes" id="UP000607653"/>
    </source>
</evidence>
<dbReference type="EMBL" id="DUZY01000001">
    <property type="protein sequence ID" value="DAD25601.1"/>
    <property type="molecule type" value="Genomic_DNA"/>
</dbReference>
<organism evidence="1 2">
    <name type="scientific">Nelumbo nucifera</name>
    <name type="common">Sacred lotus</name>
    <dbReference type="NCBI Taxonomy" id="4432"/>
    <lineage>
        <taxon>Eukaryota</taxon>
        <taxon>Viridiplantae</taxon>
        <taxon>Streptophyta</taxon>
        <taxon>Embryophyta</taxon>
        <taxon>Tracheophyta</taxon>
        <taxon>Spermatophyta</taxon>
        <taxon>Magnoliopsida</taxon>
        <taxon>Proteales</taxon>
        <taxon>Nelumbonaceae</taxon>
        <taxon>Nelumbo</taxon>
    </lineage>
</organism>
<accession>A0A822Y241</accession>